<sequence length="348" mass="38867">MSASKVEVGESFVLLLIRHGQYLVDGKFQLCLTIQPSHTGEAWISKRQLELALIDCHGDIILASTSLAFYIAQGTKYPEEQRHCSAPTRLTPLCVAALTFQPKPHLVFVPGAPRFRQPKRMMSALTFSAVIRFLVVDCVISSLKSLMGMRNTRGSEIFTVPRLQGAGSQDVKPAIYIKRLADTERTPLHNVTNNNQAGPSGAATDLRDLMVQRTAKKIQPAAKDTTHNAATVFEAVRKIYVHMVANCPAALEDLVGRWKPEWDSCCSESLMTEFIVPRFYKNFNPEPDSTLGTLGELKVVVKELKKKKSFEITVWLSFVTNIGIEQPLSLTTVHKLHRYGMYWEFSGS</sequence>
<organism evidence="1 2">
    <name type="scientific">Mycena pura</name>
    <dbReference type="NCBI Taxonomy" id="153505"/>
    <lineage>
        <taxon>Eukaryota</taxon>
        <taxon>Fungi</taxon>
        <taxon>Dikarya</taxon>
        <taxon>Basidiomycota</taxon>
        <taxon>Agaricomycotina</taxon>
        <taxon>Agaricomycetes</taxon>
        <taxon>Agaricomycetidae</taxon>
        <taxon>Agaricales</taxon>
        <taxon>Marasmiineae</taxon>
        <taxon>Mycenaceae</taxon>
        <taxon>Mycena</taxon>
    </lineage>
</organism>
<reference evidence="1" key="1">
    <citation type="submission" date="2023-03" db="EMBL/GenBank/DDBJ databases">
        <title>Massive genome expansion in bonnet fungi (Mycena s.s.) driven by repeated elements and novel gene families across ecological guilds.</title>
        <authorList>
            <consortium name="Lawrence Berkeley National Laboratory"/>
            <person name="Harder C.B."/>
            <person name="Miyauchi S."/>
            <person name="Viragh M."/>
            <person name="Kuo A."/>
            <person name="Thoen E."/>
            <person name="Andreopoulos B."/>
            <person name="Lu D."/>
            <person name="Skrede I."/>
            <person name="Drula E."/>
            <person name="Henrissat B."/>
            <person name="Morin E."/>
            <person name="Kohler A."/>
            <person name="Barry K."/>
            <person name="LaButti K."/>
            <person name="Morin E."/>
            <person name="Salamov A."/>
            <person name="Lipzen A."/>
            <person name="Mereny Z."/>
            <person name="Hegedus B."/>
            <person name="Baldrian P."/>
            <person name="Stursova M."/>
            <person name="Weitz H."/>
            <person name="Taylor A."/>
            <person name="Grigoriev I.V."/>
            <person name="Nagy L.G."/>
            <person name="Martin F."/>
            <person name="Kauserud H."/>
        </authorList>
    </citation>
    <scope>NUCLEOTIDE SEQUENCE</scope>
    <source>
        <strain evidence="1">9144</strain>
    </source>
</reference>
<accession>A0AAD6YLD3</accession>
<dbReference type="Proteomes" id="UP001219525">
    <property type="component" value="Unassembled WGS sequence"/>
</dbReference>
<proteinExistence type="predicted"/>
<protein>
    <submittedName>
        <fullName evidence="1">Uncharacterized protein</fullName>
    </submittedName>
</protein>
<evidence type="ECO:0000313" key="1">
    <source>
        <dbReference type="EMBL" id="KAJ7222499.1"/>
    </source>
</evidence>
<keyword evidence="2" id="KW-1185">Reference proteome</keyword>
<evidence type="ECO:0000313" key="2">
    <source>
        <dbReference type="Proteomes" id="UP001219525"/>
    </source>
</evidence>
<gene>
    <name evidence="1" type="ORF">GGX14DRAFT_388293</name>
</gene>
<dbReference type="EMBL" id="JARJCW010000007">
    <property type="protein sequence ID" value="KAJ7222499.1"/>
    <property type="molecule type" value="Genomic_DNA"/>
</dbReference>
<dbReference type="AlphaFoldDB" id="A0AAD6YLD3"/>
<name>A0AAD6YLD3_9AGAR</name>
<comment type="caution">
    <text evidence="1">The sequence shown here is derived from an EMBL/GenBank/DDBJ whole genome shotgun (WGS) entry which is preliminary data.</text>
</comment>